<sequence>MSGGKDSDAMLRHLAALHRSQQWPGPLFAITAELGRIEWPGTLEHIRSVCFQTGIKLVVVQQQRAAIALAEEGEAIAPEREGDKPFWSSSAARYCTKELKTAEVDRYLRRFPSVVCAVGIRAEESSSRAKKPSFPVRNDITTVSLKASKGLNAKEHERWAEEAIARWEGSDRTGRLALTWNAILDWPLEQVWETLGTSEETWSTDALCMALGTLQRR</sequence>
<dbReference type="InterPro" id="IPR014729">
    <property type="entry name" value="Rossmann-like_a/b/a_fold"/>
</dbReference>
<reference evidence="3" key="1">
    <citation type="submission" date="2018-04" db="EMBL/GenBank/DDBJ databases">
        <authorList>
            <person name="Cornet L."/>
        </authorList>
    </citation>
    <scope>NUCLEOTIDE SEQUENCE [LARGE SCALE GENOMIC DNA]</scope>
</reference>
<organism evidence="2 3">
    <name type="scientific">Phormidesmis priestleyi</name>
    <dbReference type="NCBI Taxonomy" id="268141"/>
    <lineage>
        <taxon>Bacteria</taxon>
        <taxon>Bacillati</taxon>
        <taxon>Cyanobacteriota</taxon>
        <taxon>Cyanophyceae</taxon>
        <taxon>Leptolyngbyales</taxon>
        <taxon>Leptolyngbyaceae</taxon>
        <taxon>Phormidesmis</taxon>
    </lineage>
</organism>
<dbReference type="GO" id="GO:0003824">
    <property type="term" value="F:catalytic activity"/>
    <property type="evidence" value="ECO:0007669"/>
    <property type="project" value="InterPro"/>
</dbReference>
<dbReference type="SUPFAM" id="SSF52402">
    <property type="entry name" value="Adenine nucleotide alpha hydrolases-like"/>
    <property type="match status" value="1"/>
</dbReference>
<dbReference type="AlphaFoldDB" id="A0A2W4XML9"/>
<dbReference type="EMBL" id="QBMP01000052">
    <property type="protein sequence ID" value="PZO57427.1"/>
    <property type="molecule type" value="Genomic_DNA"/>
</dbReference>
<accession>A0A2W4XML9</accession>
<dbReference type="Pfam" id="PF01507">
    <property type="entry name" value="PAPS_reduct"/>
    <property type="match status" value="1"/>
</dbReference>
<evidence type="ECO:0000259" key="1">
    <source>
        <dbReference type="Pfam" id="PF01507"/>
    </source>
</evidence>
<reference evidence="2 3" key="2">
    <citation type="submission" date="2018-06" db="EMBL/GenBank/DDBJ databases">
        <title>Metagenomic assembly of (sub)arctic Cyanobacteria and their associated microbiome from non-axenic cultures.</title>
        <authorList>
            <person name="Baurain D."/>
        </authorList>
    </citation>
    <scope>NUCLEOTIDE SEQUENCE [LARGE SCALE GENOMIC DNA]</scope>
    <source>
        <strain evidence="2">ULC027bin1</strain>
    </source>
</reference>
<protein>
    <recommendedName>
        <fullName evidence="1">Phosphoadenosine phosphosulphate reductase domain-containing protein</fullName>
    </recommendedName>
</protein>
<dbReference type="InterPro" id="IPR002500">
    <property type="entry name" value="PAPS_reduct_dom"/>
</dbReference>
<evidence type="ECO:0000313" key="3">
    <source>
        <dbReference type="Proteomes" id="UP000249794"/>
    </source>
</evidence>
<dbReference type="Proteomes" id="UP000249794">
    <property type="component" value="Unassembled WGS sequence"/>
</dbReference>
<evidence type="ECO:0000313" key="2">
    <source>
        <dbReference type="EMBL" id="PZO57427.1"/>
    </source>
</evidence>
<dbReference type="Gene3D" id="3.40.50.620">
    <property type="entry name" value="HUPs"/>
    <property type="match status" value="1"/>
</dbReference>
<gene>
    <name evidence="2" type="ORF">DCF15_07130</name>
</gene>
<proteinExistence type="predicted"/>
<feature type="domain" description="Phosphoadenosine phosphosulphate reductase" evidence="1">
    <location>
        <begin position="1"/>
        <end position="197"/>
    </location>
</feature>
<name>A0A2W4XML9_9CYAN</name>
<comment type="caution">
    <text evidence="2">The sequence shown here is derived from an EMBL/GenBank/DDBJ whole genome shotgun (WGS) entry which is preliminary data.</text>
</comment>